<feature type="compositionally biased region" description="Basic and acidic residues" evidence="1">
    <location>
        <begin position="48"/>
        <end position="60"/>
    </location>
</feature>
<feature type="region of interest" description="Disordered" evidence="1">
    <location>
        <begin position="48"/>
        <end position="71"/>
    </location>
</feature>
<dbReference type="EMBL" id="CABIKO010000056">
    <property type="protein sequence ID" value="VVA21963.1"/>
    <property type="molecule type" value="Genomic_DNA"/>
</dbReference>
<reference evidence="3" key="1">
    <citation type="journal article" date="2020" name="Plant J.">
        <title>Transposons played a major role in the diversification between the closely related almond and peach genomes: results from the almond genome sequence.</title>
        <authorList>
            <person name="Alioto T."/>
            <person name="Alexiou K.G."/>
            <person name="Bardil A."/>
            <person name="Barteri F."/>
            <person name="Castanera R."/>
            <person name="Cruz F."/>
            <person name="Dhingra A."/>
            <person name="Duval H."/>
            <person name="Fernandez I Marti A."/>
            <person name="Frias L."/>
            <person name="Galan B."/>
            <person name="Garcia J.L."/>
            <person name="Howad W."/>
            <person name="Gomez-Garrido J."/>
            <person name="Gut M."/>
            <person name="Julca I."/>
            <person name="Morata J."/>
            <person name="Puigdomenech P."/>
            <person name="Ribeca P."/>
            <person name="Rubio Cabetas M.J."/>
            <person name="Vlasova A."/>
            <person name="Wirthensohn M."/>
            <person name="Garcia-Mas J."/>
            <person name="Gabaldon T."/>
            <person name="Casacuberta J.M."/>
            <person name="Arus P."/>
        </authorList>
    </citation>
    <scope>NUCLEOTIDE SEQUENCE [LARGE SCALE GENOMIC DNA]</scope>
    <source>
        <strain evidence="3">cv. Texas</strain>
    </source>
</reference>
<evidence type="ECO:0000256" key="1">
    <source>
        <dbReference type="SAM" id="MobiDB-lite"/>
    </source>
</evidence>
<gene>
    <name evidence="2" type="ORF">ALMOND_2B016126</name>
</gene>
<sequence>MRERVLVRDEDRSKVGWWRFVDGGESDTGSAAEIDGGVMAGDLVFGEEDKGKEKTGDDPGGKFGCGRKMVG</sequence>
<organism evidence="2 3">
    <name type="scientific">Prunus dulcis</name>
    <name type="common">Almond</name>
    <name type="synonym">Amygdalus dulcis</name>
    <dbReference type="NCBI Taxonomy" id="3755"/>
    <lineage>
        <taxon>Eukaryota</taxon>
        <taxon>Viridiplantae</taxon>
        <taxon>Streptophyta</taxon>
        <taxon>Embryophyta</taxon>
        <taxon>Tracheophyta</taxon>
        <taxon>Spermatophyta</taxon>
        <taxon>Magnoliopsida</taxon>
        <taxon>eudicotyledons</taxon>
        <taxon>Gunneridae</taxon>
        <taxon>Pentapetalae</taxon>
        <taxon>rosids</taxon>
        <taxon>fabids</taxon>
        <taxon>Rosales</taxon>
        <taxon>Rosaceae</taxon>
        <taxon>Amygdaloideae</taxon>
        <taxon>Amygdaleae</taxon>
        <taxon>Prunus</taxon>
    </lineage>
</organism>
<name>A0A5E4F1Z1_PRUDU</name>
<dbReference type="Gramene" id="VVA21963">
    <property type="protein sequence ID" value="VVA21963"/>
    <property type="gene ID" value="Prudul26B016126"/>
</dbReference>
<dbReference type="AlphaFoldDB" id="A0A5E4F1Z1"/>
<accession>A0A5E4F1Z1</accession>
<dbReference type="InParanoid" id="A0A5E4F1Z1"/>
<proteinExistence type="predicted"/>
<evidence type="ECO:0000313" key="3">
    <source>
        <dbReference type="Proteomes" id="UP000327085"/>
    </source>
</evidence>
<evidence type="ECO:0000313" key="2">
    <source>
        <dbReference type="EMBL" id="VVA21963.1"/>
    </source>
</evidence>
<dbReference type="Proteomes" id="UP000327085">
    <property type="component" value="Chromosome 2"/>
</dbReference>
<protein>
    <submittedName>
        <fullName evidence="2">Uncharacterized protein</fullName>
    </submittedName>
</protein>